<evidence type="ECO:0000256" key="6">
    <source>
        <dbReference type="ARBA" id="ARBA00022824"/>
    </source>
</evidence>
<evidence type="ECO:0000256" key="2">
    <source>
        <dbReference type="ARBA" id="ARBA00004687"/>
    </source>
</evidence>
<name>A0A9W7XFD5_9FUNG</name>
<organism evidence="11 12">
    <name type="scientific">Coemansia asiatica</name>
    <dbReference type="NCBI Taxonomy" id="1052880"/>
    <lineage>
        <taxon>Eukaryota</taxon>
        <taxon>Fungi</taxon>
        <taxon>Fungi incertae sedis</taxon>
        <taxon>Zoopagomycota</taxon>
        <taxon>Kickxellomycotina</taxon>
        <taxon>Kickxellomycetes</taxon>
        <taxon>Kickxellales</taxon>
        <taxon>Kickxellaceae</taxon>
        <taxon>Coemansia</taxon>
    </lineage>
</organism>
<comment type="similarity">
    <text evidence="3">Belongs to the PIGS family.</text>
</comment>
<evidence type="ECO:0000256" key="7">
    <source>
        <dbReference type="ARBA" id="ARBA00022989"/>
    </source>
</evidence>
<evidence type="ECO:0000256" key="3">
    <source>
        <dbReference type="ARBA" id="ARBA00005316"/>
    </source>
</evidence>
<dbReference type="GO" id="GO:0042765">
    <property type="term" value="C:GPI-anchor transamidase complex"/>
    <property type="evidence" value="ECO:0007669"/>
    <property type="project" value="InterPro"/>
</dbReference>
<dbReference type="GO" id="GO:0016255">
    <property type="term" value="P:attachment of GPI anchor to protein"/>
    <property type="evidence" value="ECO:0007669"/>
    <property type="project" value="InterPro"/>
</dbReference>
<comment type="pathway">
    <text evidence="2">Glycolipid biosynthesis; glycosylphosphatidylinositol-anchor biosynthesis.</text>
</comment>
<keyword evidence="4" id="KW-0337">GPI-anchor biosynthesis</keyword>
<evidence type="ECO:0000256" key="1">
    <source>
        <dbReference type="ARBA" id="ARBA00004477"/>
    </source>
</evidence>
<dbReference type="Proteomes" id="UP001145021">
    <property type="component" value="Unassembled WGS sequence"/>
</dbReference>
<dbReference type="EMBL" id="JANBOH010000702">
    <property type="protein sequence ID" value="KAJ1641716.1"/>
    <property type="molecule type" value="Genomic_DNA"/>
</dbReference>
<evidence type="ECO:0000256" key="4">
    <source>
        <dbReference type="ARBA" id="ARBA00022502"/>
    </source>
</evidence>
<keyword evidence="6" id="KW-0256">Endoplasmic reticulum</keyword>
<keyword evidence="9" id="KW-0325">Glycoprotein</keyword>
<gene>
    <name evidence="11" type="primary">GPI17</name>
    <name evidence="11" type="ORF">LPJ64_006350</name>
</gene>
<comment type="caution">
    <text evidence="11">The sequence shown here is derived from an EMBL/GenBank/DDBJ whole genome shotgun (WGS) entry which is preliminary data.</text>
</comment>
<keyword evidence="7 10" id="KW-1133">Transmembrane helix</keyword>
<sequence length="501" mass="55728">MPLPAKLRAVFQRRSDPKTLISVHSERLVVLVSILIVCLLGLPLWWTTTRVYRADLPTDQISRFTPTETLEIPLVFYIDSGSGSDSPLSPHSLSEIEKKATKLIDAQRPSYASNEWPVRYRPVVRHGSAPDIAGHYTLRVHTAKPGAPTSVEFSVGRSASVAVPSKRSATDTLAALISEIIAKEQSETRQSDSRALKYSPEYAITFTLLNEDPINGVTVDWDIEAAVDAYIKPFADMLHPLTKLSITSQVLHDAGPPPIKPVKSENQTILTPDMLTYFVNSPSWNLASTDPISPMLNFILYVPSLQSQPMNIMRKDNRLQTNAFLVSQWGGVAIANLPEQTSHPGSHIVLSRSQLQNYMGIFISQLRELIGIRKTIPLNSHPDSADSMDKITVHQATSTGISSWELDYLLRQWLINTRLNAITTLQSLTQLTESMQNMVVMDEIKTKVDESLNQLNSISHALYPKTNHLQACIHAARASSLAEDAFFDPSMVSLLYFPDQH</sequence>
<evidence type="ECO:0000313" key="12">
    <source>
        <dbReference type="Proteomes" id="UP001145021"/>
    </source>
</evidence>
<dbReference type="PANTHER" id="PTHR21072:SF13">
    <property type="entry name" value="GPI TRANSAMIDASE COMPONENT PIG-S"/>
    <property type="match status" value="1"/>
</dbReference>
<accession>A0A9W7XFD5</accession>
<dbReference type="PANTHER" id="PTHR21072">
    <property type="entry name" value="GPI TRANSAMIDASE COMPONENT PIG-S"/>
    <property type="match status" value="1"/>
</dbReference>
<evidence type="ECO:0000256" key="9">
    <source>
        <dbReference type="ARBA" id="ARBA00023180"/>
    </source>
</evidence>
<feature type="non-terminal residue" evidence="11">
    <location>
        <position position="501"/>
    </location>
</feature>
<dbReference type="AlphaFoldDB" id="A0A9W7XFD5"/>
<keyword evidence="5 10" id="KW-0812">Transmembrane</keyword>
<reference evidence="11" key="1">
    <citation type="submission" date="2022-07" db="EMBL/GenBank/DDBJ databases">
        <title>Phylogenomic reconstructions and comparative analyses of Kickxellomycotina fungi.</title>
        <authorList>
            <person name="Reynolds N.K."/>
            <person name="Stajich J.E."/>
            <person name="Barry K."/>
            <person name="Grigoriev I.V."/>
            <person name="Crous P."/>
            <person name="Smith M.E."/>
        </authorList>
    </citation>
    <scope>NUCLEOTIDE SEQUENCE</scope>
    <source>
        <strain evidence="11">NBRC 105413</strain>
    </source>
</reference>
<evidence type="ECO:0000313" key="11">
    <source>
        <dbReference type="EMBL" id="KAJ1641716.1"/>
    </source>
</evidence>
<dbReference type="InterPro" id="IPR019540">
    <property type="entry name" value="PtdIno-glycan_biosynth_class_S"/>
</dbReference>
<comment type="subcellular location">
    <subcellularLocation>
        <location evidence="1">Endoplasmic reticulum membrane</location>
        <topology evidence="1">Multi-pass membrane protein</topology>
    </subcellularLocation>
</comment>
<proteinExistence type="inferred from homology"/>
<evidence type="ECO:0000256" key="10">
    <source>
        <dbReference type="SAM" id="Phobius"/>
    </source>
</evidence>
<feature type="transmembrane region" description="Helical" evidence="10">
    <location>
        <begin position="28"/>
        <end position="46"/>
    </location>
</feature>
<keyword evidence="12" id="KW-1185">Reference proteome</keyword>
<dbReference type="Pfam" id="PF10510">
    <property type="entry name" value="PIG-S"/>
    <property type="match status" value="1"/>
</dbReference>
<evidence type="ECO:0000256" key="8">
    <source>
        <dbReference type="ARBA" id="ARBA00023136"/>
    </source>
</evidence>
<dbReference type="GO" id="GO:0006506">
    <property type="term" value="P:GPI anchor biosynthetic process"/>
    <property type="evidence" value="ECO:0007669"/>
    <property type="project" value="UniProtKB-KW"/>
</dbReference>
<keyword evidence="8 10" id="KW-0472">Membrane</keyword>
<protein>
    <submittedName>
        <fullName evidence="11">GPI transamidase component</fullName>
    </submittedName>
</protein>
<evidence type="ECO:0000256" key="5">
    <source>
        <dbReference type="ARBA" id="ARBA00022692"/>
    </source>
</evidence>